<protein>
    <submittedName>
        <fullName evidence="1">Uncharacterized protein</fullName>
    </submittedName>
</protein>
<dbReference type="Proteomes" id="UP001054945">
    <property type="component" value="Unassembled WGS sequence"/>
</dbReference>
<dbReference type="EMBL" id="BPLR01004563">
    <property type="protein sequence ID" value="GIX95793.1"/>
    <property type="molecule type" value="Genomic_DNA"/>
</dbReference>
<evidence type="ECO:0000313" key="2">
    <source>
        <dbReference type="Proteomes" id="UP001054945"/>
    </source>
</evidence>
<comment type="caution">
    <text evidence="1">The sequence shown here is derived from an EMBL/GenBank/DDBJ whole genome shotgun (WGS) entry which is preliminary data.</text>
</comment>
<organism evidence="1 2">
    <name type="scientific">Caerostris extrusa</name>
    <name type="common">Bark spider</name>
    <name type="synonym">Caerostris bankana</name>
    <dbReference type="NCBI Taxonomy" id="172846"/>
    <lineage>
        <taxon>Eukaryota</taxon>
        <taxon>Metazoa</taxon>
        <taxon>Ecdysozoa</taxon>
        <taxon>Arthropoda</taxon>
        <taxon>Chelicerata</taxon>
        <taxon>Arachnida</taxon>
        <taxon>Araneae</taxon>
        <taxon>Araneomorphae</taxon>
        <taxon>Entelegynae</taxon>
        <taxon>Araneoidea</taxon>
        <taxon>Araneidae</taxon>
        <taxon>Caerostris</taxon>
    </lineage>
</organism>
<proteinExistence type="predicted"/>
<dbReference type="AlphaFoldDB" id="A0AAV4PI60"/>
<reference evidence="1 2" key="1">
    <citation type="submission" date="2021-06" db="EMBL/GenBank/DDBJ databases">
        <title>Caerostris extrusa draft genome.</title>
        <authorList>
            <person name="Kono N."/>
            <person name="Arakawa K."/>
        </authorList>
    </citation>
    <scope>NUCLEOTIDE SEQUENCE [LARGE SCALE GENOMIC DNA]</scope>
</reference>
<evidence type="ECO:0000313" key="1">
    <source>
        <dbReference type="EMBL" id="GIX95793.1"/>
    </source>
</evidence>
<accession>A0AAV4PI60</accession>
<sequence length="123" mass="13999">MGFLRLMKTKKSLINYCEQVLNERGDPLRKTISEGCRTVAKRRRHTNLKQKGSSDAIGLGADDFFFCVREEDEDSDLGRIRHALGKDKGTFETVRRLRKQSVPQRKRTCCPLLLRCLSTGALG</sequence>
<gene>
    <name evidence="1" type="ORF">CEXT_729081</name>
</gene>
<keyword evidence="2" id="KW-1185">Reference proteome</keyword>
<name>A0AAV4PI60_CAEEX</name>